<dbReference type="EMBL" id="CP126970">
    <property type="protein sequence ID" value="WIM71513.1"/>
    <property type="molecule type" value="Genomic_DNA"/>
</dbReference>
<organism evidence="1 2">
    <name type="scientific">Corynebacterium suedekumii</name>
    <dbReference type="NCBI Taxonomy" id="3049801"/>
    <lineage>
        <taxon>Bacteria</taxon>
        <taxon>Bacillati</taxon>
        <taxon>Actinomycetota</taxon>
        <taxon>Actinomycetes</taxon>
        <taxon>Mycobacteriales</taxon>
        <taxon>Corynebacteriaceae</taxon>
        <taxon>Corynebacterium</taxon>
    </lineage>
</organism>
<reference evidence="1 2" key="1">
    <citation type="submission" date="2023-05" db="EMBL/GenBank/DDBJ databases">
        <title>Corynebacterium suedekumii sp. nov. and Corynebacterium breve sp. nov. isolated from raw cow's milk.</title>
        <authorList>
            <person name="Baer M.K."/>
            <person name="Mehl L."/>
            <person name="Hellmuth R."/>
            <person name="Marke G."/>
            <person name="Lipski A."/>
        </authorList>
    </citation>
    <scope>NUCLEOTIDE SEQUENCE [LARGE SCALE GENOMIC DNA]</scope>
    <source>
        <strain evidence="1 2">LM112</strain>
    </source>
</reference>
<protein>
    <submittedName>
        <fullName evidence="1">DUF4259 domain-containing protein</fullName>
    </submittedName>
</protein>
<accession>A0ABY8VS83</accession>
<proteinExistence type="predicted"/>
<gene>
    <name evidence="1" type="ORF">QP029_07065</name>
</gene>
<sequence length="117" mass="12430">MSTWDVAIFAEDDNVDFLDELGELSSAEVVEAVRDACLLVLKQDKVSETERLNGLAAATLAAIWAGAPYSAGDVADSYPYVRELIGEGDEELNAAAAGVLETVEDDEDVDAFTEALS</sequence>
<name>A0ABY8VS83_9CORY</name>
<keyword evidence="2" id="KW-1185">Reference proteome</keyword>
<dbReference type="Pfam" id="PF14078">
    <property type="entry name" value="DUF4259"/>
    <property type="match status" value="1"/>
</dbReference>
<dbReference type="RefSeq" id="WP_284876079.1">
    <property type="nucleotide sequence ID" value="NZ_CP126970.1"/>
</dbReference>
<evidence type="ECO:0000313" key="1">
    <source>
        <dbReference type="EMBL" id="WIM71513.1"/>
    </source>
</evidence>
<evidence type="ECO:0000313" key="2">
    <source>
        <dbReference type="Proteomes" id="UP001238805"/>
    </source>
</evidence>
<dbReference type="InterPro" id="IPR025355">
    <property type="entry name" value="DUF4259"/>
</dbReference>
<dbReference type="Proteomes" id="UP001238805">
    <property type="component" value="Chromosome"/>
</dbReference>